<feature type="region of interest" description="Disordered" evidence="7">
    <location>
        <begin position="743"/>
        <end position="765"/>
    </location>
</feature>
<evidence type="ECO:0000259" key="8">
    <source>
        <dbReference type="PROSITE" id="PS50128"/>
    </source>
</evidence>
<name>A0AAN9XEL0_PSOTE</name>
<feature type="compositionally biased region" description="Basic and acidic residues" evidence="7">
    <location>
        <begin position="841"/>
        <end position="854"/>
    </location>
</feature>
<dbReference type="SUPFAM" id="SSF109905">
    <property type="entry name" value="Surp module (SWAP domain)"/>
    <property type="match status" value="1"/>
</dbReference>
<protein>
    <recommendedName>
        <fullName evidence="8">SURP motif domain-containing protein</fullName>
    </recommendedName>
</protein>
<keyword evidence="3" id="KW-0507">mRNA processing</keyword>
<dbReference type="Pfam" id="PF26093">
    <property type="entry name" value="HTH_TGH"/>
    <property type="match status" value="1"/>
</dbReference>
<keyword evidence="6" id="KW-0539">Nucleus</keyword>
<dbReference type="InterPro" id="IPR000061">
    <property type="entry name" value="Surp"/>
</dbReference>
<dbReference type="FunFam" id="1.10.10.790:FF:000012">
    <property type="entry name" value="G patch domain-containing protein TGH"/>
    <property type="match status" value="1"/>
</dbReference>
<feature type="compositionally biased region" description="Basic and acidic residues" evidence="7">
    <location>
        <begin position="461"/>
        <end position="474"/>
    </location>
</feature>
<comment type="caution">
    <text evidence="9">The sequence shown here is derived from an EMBL/GenBank/DDBJ whole genome shotgun (WGS) entry which is preliminary data.</text>
</comment>
<dbReference type="PROSITE" id="PS50128">
    <property type="entry name" value="SURP"/>
    <property type="match status" value="1"/>
</dbReference>
<organism evidence="9 10">
    <name type="scientific">Psophocarpus tetragonolobus</name>
    <name type="common">Winged bean</name>
    <name type="synonym">Dolichos tetragonolobus</name>
    <dbReference type="NCBI Taxonomy" id="3891"/>
    <lineage>
        <taxon>Eukaryota</taxon>
        <taxon>Viridiplantae</taxon>
        <taxon>Streptophyta</taxon>
        <taxon>Embryophyta</taxon>
        <taxon>Tracheophyta</taxon>
        <taxon>Spermatophyta</taxon>
        <taxon>Magnoliopsida</taxon>
        <taxon>eudicotyledons</taxon>
        <taxon>Gunneridae</taxon>
        <taxon>Pentapetalae</taxon>
        <taxon>rosids</taxon>
        <taxon>fabids</taxon>
        <taxon>Fabales</taxon>
        <taxon>Fabaceae</taxon>
        <taxon>Papilionoideae</taxon>
        <taxon>50 kb inversion clade</taxon>
        <taxon>NPAAA clade</taxon>
        <taxon>indigoferoid/millettioid clade</taxon>
        <taxon>Phaseoleae</taxon>
        <taxon>Psophocarpus</taxon>
    </lineage>
</organism>
<sequence length="1031" mass="117155">MESNEDDFVFYGTPIEREEDLISRKKKAIAESSGQLRTLPAWKQEVRDEEGRRRFHGAFTGGYSAGYYNTVGSKEGWAPQSFKSSRKNRAEFKEQNILNFLDEDEKAELEGRILGTTSQFDTFGFTAAEIARKQAEKEQKQRPSIIPGPAPDEIVVPATESVGVKLLLKMGWSRGRSIKDSHSDALYDARRQARRAFLAFASDDPKVKNSESELIKNDVENFTEEPDDVQFSKSTPVYVLNPKHDLHGLGFDPYKHAPEFREKKKSRLASKRGPEYSKSFSTRDSLFGLKSGKAAPGFGIGALEELDAEDEDVYDTGYEFEDGYVQEVEEPSTLRLENQRKKEQKDQGNLPGFRVASNSDYKMERFEAPLVPKDFVPHHEFSRPLDINCKSYEVIPPDVPAPEDANLKLLIEGVANLVAKCGKLYEDLSREKNQSNPMFNFLSGGTGHEYYARKLWEAQQKHKDQTGRQLDGKKPSSVKRLTAESRGQILGEKPLEKSHQDPSSSVTSTNIHLQFNLIDTFTESASFSELMNLNVEKPFKEDPAKQERFEQFLKEKYKGGLRSASSSLAGDMSEAARAHERLSFEAAAEAIEKGRQGRGNKPLIPASMDFIPGGVMQFTSSELEPKKDLQTEDILRKKMYPKREEFQWRPSPLLCKRFDLIDPYMGKPPPAPRIRSKMDSLIFTLDSAKGTKVDEPVTSKKDISTLQQSTNKDMTRSITETEAEVDVEVESIERPVDLYKAIFSDDSDDEGEDSSIRRVDNQEKKAEVANTALSRLIAGDFLESLGKELGIEVPPDMPHPTQKAKNISSQKELVNEKLRTGILKSETNGVMSLNHDFPYDQHIAHEHGPSKGDTIHGNMLESSDIKSKGISVMDIKPGKPKEENIKDESKIKSYLIHNQDYSSSSDEERSRKQSNREKYDEYRKDKTPVTHRQDYSISSSLEEERSRKRSRHHRHKRRDARSDSSSDDESRGRHSSRSKARRKGSSRGKSSGTEKHSKRHKHRRHESPNRSSHYNKKKDNSHTKKEKKWRS</sequence>
<feature type="compositionally biased region" description="Basic residues" evidence="7">
    <location>
        <begin position="996"/>
        <end position="1005"/>
    </location>
</feature>
<dbReference type="GO" id="GO:0003723">
    <property type="term" value="F:RNA binding"/>
    <property type="evidence" value="ECO:0007669"/>
    <property type="project" value="UniProtKB-KW"/>
</dbReference>
<comment type="subcellular location">
    <subcellularLocation>
        <location evidence="1">Nucleus</location>
    </subcellularLocation>
</comment>
<dbReference type="Pfam" id="PF07713">
    <property type="entry name" value="DUF1604"/>
    <property type="match status" value="1"/>
</dbReference>
<gene>
    <name evidence="9" type="ORF">VNO78_23626</name>
</gene>
<dbReference type="Pfam" id="PF01805">
    <property type="entry name" value="Surp"/>
    <property type="match status" value="1"/>
</dbReference>
<keyword evidence="5" id="KW-0943">RNA-mediated gene silencing</keyword>
<feature type="region of interest" description="Disordered" evidence="7">
    <location>
        <begin position="461"/>
        <end position="507"/>
    </location>
</feature>
<dbReference type="PANTHER" id="PTHR13384">
    <property type="entry name" value="G PATCH DOMAIN-CONTAINING PROTEIN 1"/>
    <property type="match status" value="1"/>
</dbReference>
<evidence type="ECO:0000256" key="4">
    <source>
        <dbReference type="ARBA" id="ARBA00022884"/>
    </source>
</evidence>
<keyword evidence="2" id="KW-0341">Growth regulation</keyword>
<dbReference type="PANTHER" id="PTHR13384:SF19">
    <property type="entry name" value="G PATCH DOMAIN-CONTAINING PROTEIN 1"/>
    <property type="match status" value="1"/>
</dbReference>
<feature type="compositionally biased region" description="Basic residues" evidence="7">
    <location>
        <begin position="947"/>
        <end position="959"/>
    </location>
</feature>
<dbReference type="Proteomes" id="UP001386955">
    <property type="component" value="Unassembled WGS sequence"/>
</dbReference>
<feature type="compositionally biased region" description="Basic residues" evidence="7">
    <location>
        <begin position="973"/>
        <end position="986"/>
    </location>
</feature>
<keyword evidence="10" id="KW-1185">Reference proteome</keyword>
<dbReference type="Gene3D" id="1.10.10.790">
    <property type="entry name" value="Surp module"/>
    <property type="match status" value="1"/>
</dbReference>
<dbReference type="EMBL" id="JAYMYS010000006">
    <property type="protein sequence ID" value="KAK7388799.1"/>
    <property type="molecule type" value="Genomic_DNA"/>
</dbReference>
<evidence type="ECO:0000313" key="10">
    <source>
        <dbReference type="Proteomes" id="UP001386955"/>
    </source>
</evidence>
<feature type="compositionally biased region" description="Basic and acidic residues" evidence="7">
    <location>
        <begin position="754"/>
        <end position="765"/>
    </location>
</feature>
<dbReference type="GO" id="GO:0005634">
    <property type="term" value="C:nucleus"/>
    <property type="evidence" value="ECO:0007669"/>
    <property type="project" value="UniProtKB-SubCell"/>
</dbReference>
<dbReference type="InterPro" id="IPR011666">
    <property type="entry name" value="DUF1604"/>
</dbReference>
<evidence type="ECO:0000256" key="1">
    <source>
        <dbReference type="ARBA" id="ARBA00004123"/>
    </source>
</evidence>
<feature type="compositionally biased region" description="Basic and acidic residues" evidence="7">
    <location>
        <begin position="337"/>
        <end position="346"/>
    </location>
</feature>
<feature type="domain" description="SURP motif" evidence="8">
    <location>
        <begin position="410"/>
        <end position="454"/>
    </location>
</feature>
<evidence type="ECO:0000256" key="3">
    <source>
        <dbReference type="ARBA" id="ARBA00022664"/>
    </source>
</evidence>
<feature type="compositionally biased region" description="Basic and acidic residues" evidence="7">
    <location>
        <begin position="906"/>
        <end position="934"/>
    </location>
</feature>
<dbReference type="SMART" id="SM00648">
    <property type="entry name" value="SWAP"/>
    <property type="match status" value="1"/>
</dbReference>
<evidence type="ECO:0000256" key="6">
    <source>
        <dbReference type="ARBA" id="ARBA00023242"/>
    </source>
</evidence>
<feature type="region of interest" description="Disordered" evidence="7">
    <location>
        <begin position="841"/>
        <end position="1031"/>
    </location>
</feature>
<dbReference type="AlphaFoldDB" id="A0AAN9XEL0"/>
<evidence type="ECO:0000256" key="5">
    <source>
        <dbReference type="ARBA" id="ARBA00023158"/>
    </source>
</evidence>
<reference evidence="9 10" key="1">
    <citation type="submission" date="2024-01" db="EMBL/GenBank/DDBJ databases">
        <title>The genomes of 5 underutilized Papilionoideae crops provide insights into root nodulation and disease resistanc.</title>
        <authorList>
            <person name="Jiang F."/>
        </authorList>
    </citation>
    <scope>NUCLEOTIDE SEQUENCE [LARGE SCALE GENOMIC DNA]</scope>
    <source>
        <strain evidence="9">DUOXIRENSHENG_FW03</strain>
        <tissue evidence="9">Leaves</tissue>
    </source>
</reference>
<evidence type="ECO:0000313" key="9">
    <source>
        <dbReference type="EMBL" id="KAK7388799.1"/>
    </source>
</evidence>
<evidence type="ECO:0000256" key="2">
    <source>
        <dbReference type="ARBA" id="ARBA00022604"/>
    </source>
</evidence>
<proteinExistence type="predicted"/>
<dbReference type="GO" id="GO:0031047">
    <property type="term" value="P:regulatory ncRNA-mediated gene silencing"/>
    <property type="evidence" value="ECO:0007669"/>
    <property type="project" value="UniProtKB-KW"/>
</dbReference>
<feature type="compositionally biased region" description="Basic and acidic residues" evidence="7">
    <location>
        <begin position="876"/>
        <end position="891"/>
    </location>
</feature>
<evidence type="ECO:0000256" key="7">
    <source>
        <dbReference type="SAM" id="MobiDB-lite"/>
    </source>
</evidence>
<accession>A0AAN9XEL0</accession>
<dbReference type="InterPro" id="IPR035967">
    <property type="entry name" value="SWAP/Surp_sf"/>
</dbReference>
<dbReference type="GO" id="GO:0006397">
    <property type="term" value="P:mRNA processing"/>
    <property type="evidence" value="ECO:0007669"/>
    <property type="project" value="UniProtKB-KW"/>
</dbReference>
<keyword evidence="4" id="KW-0694">RNA-binding</keyword>
<feature type="region of interest" description="Disordered" evidence="7">
    <location>
        <begin position="329"/>
        <end position="354"/>
    </location>
</feature>
<feature type="compositionally biased region" description="Basic and acidic residues" evidence="7">
    <location>
        <begin position="960"/>
        <end position="972"/>
    </location>
</feature>